<evidence type="ECO:0000256" key="5">
    <source>
        <dbReference type="ARBA" id="ARBA00047686"/>
    </source>
</evidence>
<feature type="domain" description="dUTPase-like" evidence="6">
    <location>
        <begin position="3"/>
        <end position="99"/>
    </location>
</feature>
<evidence type="ECO:0000256" key="4">
    <source>
        <dbReference type="ARBA" id="ARBA00023080"/>
    </source>
</evidence>
<keyword evidence="4" id="KW-0546">Nucleotide metabolism</keyword>
<reference evidence="7" key="1">
    <citation type="journal article" date="2013" name="Sci. Rep.">
        <title>Metagenomics uncovers a new group of low GC and ultra-small marine Actinobacteria.</title>
        <authorList>
            <person name="Ghai R."/>
            <person name="Mizuno C.M."/>
            <person name="Picazo A."/>
            <person name="Camacho A."/>
            <person name="Rodriguez-Valera F."/>
        </authorList>
    </citation>
    <scope>NUCLEOTIDE SEQUENCE</scope>
</reference>
<evidence type="ECO:0000256" key="3">
    <source>
        <dbReference type="ARBA" id="ARBA00022801"/>
    </source>
</evidence>
<dbReference type="PANTHER" id="PTHR11241">
    <property type="entry name" value="DEOXYURIDINE 5'-TRIPHOSPHATE NUCLEOTIDOHYDROLASE"/>
    <property type="match status" value="1"/>
</dbReference>
<dbReference type="Gene3D" id="2.70.40.10">
    <property type="match status" value="1"/>
</dbReference>
<dbReference type="Pfam" id="PF00692">
    <property type="entry name" value="dUTPase"/>
    <property type="match status" value="1"/>
</dbReference>
<evidence type="ECO:0000259" key="6">
    <source>
        <dbReference type="Pfam" id="PF00692"/>
    </source>
</evidence>
<dbReference type="InterPro" id="IPR008181">
    <property type="entry name" value="dUTPase"/>
</dbReference>
<dbReference type="GO" id="GO:0004170">
    <property type="term" value="F:dUTP diphosphatase activity"/>
    <property type="evidence" value="ECO:0007669"/>
    <property type="project" value="UniProtKB-EC"/>
</dbReference>
<dbReference type="AlphaFoldDB" id="S5DNP6"/>
<sequence>MNLGISIQLPKNVGGFVLPRSGLASKHLIAPINSPGLIDPGYTGELMVPLMNYSDESYIVTKHERVAQLVVITTGTITFDEVSDLDVSDRSKGGFGSTGKN</sequence>
<dbReference type="CDD" id="cd07557">
    <property type="entry name" value="trimeric_dUTPase"/>
    <property type="match status" value="1"/>
</dbReference>
<dbReference type="GO" id="GO:0046081">
    <property type="term" value="P:dUTP catabolic process"/>
    <property type="evidence" value="ECO:0007669"/>
    <property type="project" value="InterPro"/>
</dbReference>
<dbReference type="GO" id="GO:0006226">
    <property type="term" value="P:dUMP biosynthetic process"/>
    <property type="evidence" value="ECO:0007669"/>
    <property type="project" value="InterPro"/>
</dbReference>
<dbReference type="PANTHER" id="PTHR11241:SF0">
    <property type="entry name" value="DEOXYURIDINE 5'-TRIPHOSPHATE NUCLEOTIDOHYDROLASE"/>
    <property type="match status" value="1"/>
</dbReference>
<comment type="similarity">
    <text evidence="1">Belongs to the dUTPase family.</text>
</comment>
<dbReference type="NCBIfam" id="NF001862">
    <property type="entry name" value="PRK00601.1"/>
    <property type="match status" value="1"/>
</dbReference>
<dbReference type="InterPro" id="IPR029054">
    <property type="entry name" value="dUTPase-like"/>
</dbReference>
<proteinExistence type="inferred from homology"/>
<dbReference type="EMBL" id="KC811123">
    <property type="protein sequence ID" value="AGQ19108.1"/>
    <property type="molecule type" value="Genomic_DNA"/>
</dbReference>
<dbReference type="NCBIfam" id="TIGR00576">
    <property type="entry name" value="dut"/>
    <property type="match status" value="1"/>
</dbReference>
<name>S5DNP6_9ACTN</name>
<accession>S5DNP6</accession>
<evidence type="ECO:0000313" key="7">
    <source>
        <dbReference type="EMBL" id="AGQ19108.1"/>
    </source>
</evidence>
<evidence type="ECO:0000256" key="1">
    <source>
        <dbReference type="ARBA" id="ARBA00006581"/>
    </source>
</evidence>
<keyword evidence="3" id="KW-0378">Hydrolase</keyword>
<dbReference type="EC" id="3.6.1.23" evidence="2"/>
<organism evidence="7">
    <name type="scientific">Candidatus Actinomarina minuta</name>
    <dbReference type="NCBI Taxonomy" id="1389454"/>
    <lineage>
        <taxon>Bacteria</taxon>
        <taxon>Bacillati</taxon>
        <taxon>Actinomycetota</taxon>
        <taxon>Actinomycetes</taxon>
        <taxon>Candidatus Actinomarinidae</taxon>
        <taxon>Candidatus Actinomarinales</taxon>
        <taxon>Candidatus Actinomarineae</taxon>
        <taxon>Candidatus Actinomarinaceae</taxon>
        <taxon>Candidatus Actinomarina</taxon>
    </lineage>
</organism>
<comment type="catalytic activity">
    <reaction evidence="5">
        <text>dUTP + H2O = dUMP + diphosphate + H(+)</text>
        <dbReference type="Rhea" id="RHEA:10248"/>
        <dbReference type="ChEBI" id="CHEBI:15377"/>
        <dbReference type="ChEBI" id="CHEBI:15378"/>
        <dbReference type="ChEBI" id="CHEBI:33019"/>
        <dbReference type="ChEBI" id="CHEBI:61555"/>
        <dbReference type="ChEBI" id="CHEBI:246422"/>
        <dbReference type="EC" id="3.6.1.23"/>
    </reaction>
</comment>
<dbReference type="InterPro" id="IPR036157">
    <property type="entry name" value="dUTPase-like_sf"/>
</dbReference>
<evidence type="ECO:0000256" key="2">
    <source>
        <dbReference type="ARBA" id="ARBA00012379"/>
    </source>
</evidence>
<dbReference type="GO" id="GO:0000287">
    <property type="term" value="F:magnesium ion binding"/>
    <property type="evidence" value="ECO:0007669"/>
    <property type="project" value="InterPro"/>
</dbReference>
<dbReference type="SUPFAM" id="SSF51283">
    <property type="entry name" value="dUTPase-like"/>
    <property type="match status" value="1"/>
</dbReference>
<protein>
    <recommendedName>
        <fullName evidence="2">dUTP diphosphatase</fullName>
        <ecNumber evidence="2">3.6.1.23</ecNumber>
    </recommendedName>
</protein>
<dbReference type="InterPro" id="IPR033704">
    <property type="entry name" value="dUTPase_trimeric"/>
</dbReference>